<protein>
    <recommendedName>
        <fullName evidence="3">3'-5' exonuclease domain-containing protein</fullName>
    </recommendedName>
</protein>
<dbReference type="EMBL" id="KV429036">
    <property type="protein sequence ID" value="KZT73691.1"/>
    <property type="molecule type" value="Genomic_DNA"/>
</dbReference>
<keyword evidence="2" id="KW-1185">Reference proteome</keyword>
<evidence type="ECO:0008006" key="3">
    <source>
        <dbReference type="Google" id="ProtNLM"/>
    </source>
</evidence>
<evidence type="ECO:0000313" key="1">
    <source>
        <dbReference type="EMBL" id="KZT73691.1"/>
    </source>
</evidence>
<dbReference type="Proteomes" id="UP000076727">
    <property type="component" value="Unassembled WGS sequence"/>
</dbReference>
<proteinExistence type="predicted"/>
<reference evidence="1 2" key="1">
    <citation type="journal article" date="2016" name="Mol. Biol. Evol.">
        <title>Comparative Genomics of Early-Diverging Mushroom-Forming Fungi Provides Insights into the Origins of Lignocellulose Decay Capabilities.</title>
        <authorList>
            <person name="Nagy L.G."/>
            <person name="Riley R."/>
            <person name="Tritt A."/>
            <person name="Adam C."/>
            <person name="Daum C."/>
            <person name="Floudas D."/>
            <person name="Sun H."/>
            <person name="Yadav J.S."/>
            <person name="Pangilinan J."/>
            <person name="Larsson K.H."/>
            <person name="Matsuura K."/>
            <person name="Barry K."/>
            <person name="Labutti K."/>
            <person name="Kuo R."/>
            <person name="Ohm R.A."/>
            <person name="Bhattacharya S.S."/>
            <person name="Shirouzu T."/>
            <person name="Yoshinaga Y."/>
            <person name="Martin F.M."/>
            <person name="Grigoriev I.V."/>
            <person name="Hibbett D.S."/>
        </authorList>
    </citation>
    <scope>NUCLEOTIDE SEQUENCE [LARGE SCALE GENOMIC DNA]</scope>
    <source>
        <strain evidence="1 2">L-15889</strain>
    </source>
</reference>
<organism evidence="1 2">
    <name type="scientific">Daedalea quercina L-15889</name>
    <dbReference type="NCBI Taxonomy" id="1314783"/>
    <lineage>
        <taxon>Eukaryota</taxon>
        <taxon>Fungi</taxon>
        <taxon>Dikarya</taxon>
        <taxon>Basidiomycota</taxon>
        <taxon>Agaricomycotina</taxon>
        <taxon>Agaricomycetes</taxon>
        <taxon>Polyporales</taxon>
        <taxon>Fomitopsis</taxon>
    </lineage>
</organism>
<gene>
    <name evidence="1" type="ORF">DAEQUDRAFT_424500</name>
</gene>
<accession>A0A165TN43</accession>
<dbReference type="OrthoDB" id="6513042at2759"/>
<name>A0A165TN43_9APHY</name>
<sequence>MSPRESYTTALRYTLCPSRPPSIMVCRSWTLEQTLFKTSLPTLTVNQVDESDLADYPLDALIAVSDDDLGVACIQGSKGILTHIAFATPTRILCIRMATVAPSKAKKKGKQAGIDSSRRPQGREILSSMLFNDREHRKVAFDMDKIAMALYHDFGLTIMKAVDLQSIRPGDRRAIGTLMFFLGGEREVHKQAVHDTFIGAGFEDGDVKSLALRAWAACRVSALPGLASRLQSAALIDTTVIPKRHLKLLARFTRTAWRLHALKPTRVKNDVQPEFTKLSGTLQLNQTRFKTRMRSCSSQVLTHGRWLV</sequence>
<evidence type="ECO:0000313" key="2">
    <source>
        <dbReference type="Proteomes" id="UP000076727"/>
    </source>
</evidence>
<dbReference type="AlphaFoldDB" id="A0A165TN43"/>
<dbReference type="STRING" id="1314783.A0A165TN43"/>